<reference evidence="1" key="1">
    <citation type="submission" date="2021-05" db="EMBL/GenBank/DDBJ databases">
        <title>A free-living protist that lacks canonical eukaryotic 1 DNA replication and segregation systems.</title>
        <authorList>
            <person name="Salas-Leiva D.E."/>
            <person name="Tromer E.C."/>
            <person name="Curtis B.A."/>
            <person name="Jerlstrom-Hultqvist J."/>
            <person name="Kolisko M."/>
            <person name="Yi Z."/>
            <person name="Salas-Leiva J.S."/>
            <person name="Gallot-Lavallee L."/>
            <person name="Kops G.J.P.L."/>
            <person name="Archibald J.M."/>
            <person name="Simpson A.G.B."/>
            <person name="Roger A.J."/>
        </authorList>
    </citation>
    <scope>NUCLEOTIDE SEQUENCE</scope>
    <source>
        <strain evidence="1">BICM</strain>
    </source>
</reference>
<evidence type="ECO:0000313" key="1">
    <source>
        <dbReference type="EMBL" id="KAG9395443.1"/>
    </source>
</evidence>
<comment type="caution">
    <text evidence="1">The sequence shown here is derived from an EMBL/GenBank/DDBJ whole genome shotgun (WGS) entry which is preliminary data.</text>
</comment>
<proteinExistence type="predicted"/>
<name>A0A8J6AVT2_9EUKA</name>
<gene>
    <name evidence="1" type="ORF">J8273_3010</name>
</gene>
<dbReference type="AlphaFoldDB" id="A0A8J6AVT2"/>
<dbReference type="Proteomes" id="UP000717585">
    <property type="component" value="Unassembled WGS sequence"/>
</dbReference>
<protein>
    <submittedName>
        <fullName evidence="1">Uncharacterized protein</fullName>
    </submittedName>
</protein>
<sequence length="353" mass="39575">MTSDHIQTLLLCALPASGKSETRKFLSSLAPEDLRTSFKIAQTVQLDDYPYVDVMKKVDAALESIIGTARARMFYPHPDELFFHKEDWETLIHLLNEDYDDLIDRPARPEVDSGRWMCERLDRAREKTGAYQTWGEGQASEGGRATRILSLPEGVLEQLYAVLRPTTDVLMREKYDCFPETLEDKTVVIEFARGGSQGSEMPLKPPMGYEYSFSCLSDRILSGAAVLYVWVTPEMSRAKNIARAQEKAGDAATSANLSLNHGVPEIVMLQDYGVDDIEYLLEKSGVANAVMVASKASGRPFVIPLSRFDNREDLTTFARSPQVEWAKDDVDRIRAAFEHCFGGLTEQYTALHG</sequence>
<dbReference type="EMBL" id="JAHDYR010000011">
    <property type="protein sequence ID" value="KAG9395443.1"/>
    <property type="molecule type" value="Genomic_DNA"/>
</dbReference>
<accession>A0A8J6AVT2</accession>
<evidence type="ECO:0000313" key="2">
    <source>
        <dbReference type="Proteomes" id="UP000717585"/>
    </source>
</evidence>
<organism evidence="1 2">
    <name type="scientific">Carpediemonas membranifera</name>
    <dbReference type="NCBI Taxonomy" id="201153"/>
    <lineage>
        <taxon>Eukaryota</taxon>
        <taxon>Metamonada</taxon>
        <taxon>Carpediemonas-like organisms</taxon>
        <taxon>Carpediemonas</taxon>
    </lineage>
</organism>
<dbReference type="OrthoDB" id="10259488at2759"/>
<keyword evidence="2" id="KW-1185">Reference proteome</keyword>